<feature type="binding site" evidence="6">
    <location>
        <position position="370"/>
    </location>
    <ligand>
        <name>D-dopa</name>
        <dbReference type="ChEBI" id="CHEBI:149689"/>
    </ligand>
</feature>
<dbReference type="PIRSF" id="PIRSF000189">
    <property type="entry name" value="D-aa_oxidase"/>
    <property type="match status" value="1"/>
</dbReference>
<evidence type="ECO:0000259" key="8">
    <source>
        <dbReference type="Pfam" id="PF01266"/>
    </source>
</evidence>
<feature type="binding site" evidence="6">
    <location>
        <position position="230"/>
    </location>
    <ligand>
        <name>FAD</name>
        <dbReference type="ChEBI" id="CHEBI:57692"/>
    </ligand>
</feature>
<proteinExistence type="inferred from homology"/>
<evidence type="ECO:0000256" key="3">
    <source>
        <dbReference type="ARBA" id="ARBA00022630"/>
    </source>
</evidence>
<feature type="binding site" evidence="6">
    <location>
        <begin position="54"/>
        <end position="55"/>
    </location>
    <ligand>
        <name>FAD</name>
        <dbReference type="ChEBI" id="CHEBI:57692"/>
    </ligand>
</feature>
<dbReference type="SUPFAM" id="SSF51971">
    <property type="entry name" value="Nucleotide-binding domain"/>
    <property type="match status" value="1"/>
</dbReference>
<reference evidence="9 10" key="1">
    <citation type="journal article" date="2018" name="IMA Fungus">
        <title>IMA Genome-F 9: Draft genome sequence of Annulohypoxylon stygium, Aspergillus mulundensis, Berkeleyomyces basicola (syn. Thielaviopsis basicola), Ceratocystis smalleyi, two Cercospora beticola strains, Coleophoma cylindrospora, Fusarium fracticaudum, Phialophora cf. hyalina, and Morchella septimelata.</title>
        <authorList>
            <person name="Wingfield B.D."/>
            <person name="Bills G.F."/>
            <person name="Dong Y."/>
            <person name="Huang W."/>
            <person name="Nel W.J."/>
            <person name="Swalarsk-Parry B.S."/>
            <person name="Vaghefi N."/>
            <person name="Wilken P.M."/>
            <person name="An Z."/>
            <person name="de Beer Z.W."/>
            <person name="De Vos L."/>
            <person name="Chen L."/>
            <person name="Duong T.A."/>
            <person name="Gao Y."/>
            <person name="Hammerbacher A."/>
            <person name="Kikkert J.R."/>
            <person name="Li Y."/>
            <person name="Li H."/>
            <person name="Li K."/>
            <person name="Li Q."/>
            <person name="Liu X."/>
            <person name="Ma X."/>
            <person name="Naidoo K."/>
            <person name="Pethybridge S.J."/>
            <person name="Sun J."/>
            <person name="Steenkamp E.T."/>
            <person name="van der Nest M.A."/>
            <person name="van Wyk S."/>
            <person name="Wingfield M.J."/>
            <person name="Xiong C."/>
            <person name="Yue Q."/>
            <person name="Zhang X."/>
        </authorList>
    </citation>
    <scope>NUCLEOTIDE SEQUENCE [LARGE SCALE GENOMIC DNA]</scope>
    <source>
        <strain evidence="9 10">BP 5553</strain>
    </source>
</reference>
<evidence type="ECO:0000256" key="1">
    <source>
        <dbReference type="ARBA" id="ARBA00001974"/>
    </source>
</evidence>
<comment type="cofactor">
    <cofactor evidence="1 6">
        <name>FAD</name>
        <dbReference type="ChEBI" id="CHEBI:57692"/>
    </cofactor>
</comment>
<dbReference type="PANTHER" id="PTHR11530">
    <property type="entry name" value="D-AMINO ACID OXIDASE"/>
    <property type="match status" value="1"/>
</dbReference>
<dbReference type="SUPFAM" id="SSF54373">
    <property type="entry name" value="FAD-linked reductases, C-terminal domain"/>
    <property type="match status" value="1"/>
</dbReference>
<dbReference type="OrthoDB" id="2015447at2759"/>
<dbReference type="InterPro" id="IPR023209">
    <property type="entry name" value="DAO"/>
</dbReference>
<accession>A0A370TGX5</accession>
<sequence length="395" mass="43636">MATPKDGKKHITLLGAGIISLQTALSLLTSTTSQNCTITIIASHLPGDLSLDYTSPRAGGIWRTFATSRPEDAELRQFDRRTYNAWMELLEQGDGTVGTENESKDERVKRVGLGIKECVNFWGHETEETQGGGKRLWWAGENGVVRDFEVLDISDDEKARGIHFGVRYKTISINVPRYLYYVFERVRALGVRIIKADVDMSYGLEGVVKGVGRILEQHNLPEPFALINCTALSARHFLPSPEKDNIFPVRGQTILVRGESHQGRTFTDFGIDDELAYVIPRPGSGSTILGGCKQIGNWSPDMDEVLNERILERIKKGKLAEELRTGPNGEFEVLSKQVGFRPGRKGGPRVEVEDVKKEGVWVVHSYGHSGGGYQNSIGCAEQVVKLVNGLPGIDS</sequence>
<dbReference type="EMBL" id="NPIC01000007">
    <property type="protein sequence ID" value="RDL34455.1"/>
    <property type="molecule type" value="Genomic_DNA"/>
</dbReference>
<name>A0A370TGX5_9HELO</name>
<dbReference type="STRING" id="2656787.A0A370TGX5"/>
<protein>
    <recommendedName>
        <fullName evidence="8">FAD dependent oxidoreductase domain-containing protein</fullName>
    </recommendedName>
</protein>
<dbReference type="GO" id="GO:0071949">
    <property type="term" value="F:FAD binding"/>
    <property type="evidence" value="ECO:0007669"/>
    <property type="project" value="InterPro"/>
</dbReference>
<dbReference type="GO" id="GO:0005737">
    <property type="term" value="C:cytoplasm"/>
    <property type="evidence" value="ECO:0007669"/>
    <property type="project" value="TreeGrafter"/>
</dbReference>
<evidence type="ECO:0000256" key="7">
    <source>
        <dbReference type="SAM" id="SignalP"/>
    </source>
</evidence>
<dbReference type="GO" id="GO:0019478">
    <property type="term" value="P:D-amino acid catabolic process"/>
    <property type="evidence" value="ECO:0007669"/>
    <property type="project" value="TreeGrafter"/>
</dbReference>
<comment type="similarity">
    <text evidence="2">Belongs to the DAMOX/DASOX family.</text>
</comment>
<feature type="binding site" evidence="6">
    <location>
        <position position="277"/>
    </location>
    <ligand>
        <name>D-dopa</name>
        <dbReference type="ChEBI" id="CHEBI:149689"/>
    </ligand>
</feature>
<evidence type="ECO:0000256" key="6">
    <source>
        <dbReference type="PIRSR" id="PIRSR000189-1"/>
    </source>
</evidence>
<dbReference type="GeneID" id="43600432"/>
<evidence type="ECO:0000313" key="10">
    <source>
        <dbReference type="Proteomes" id="UP000254866"/>
    </source>
</evidence>
<keyword evidence="7" id="KW-0732">Signal</keyword>
<keyword evidence="5" id="KW-0560">Oxidoreductase</keyword>
<dbReference type="GO" id="GO:0003884">
    <property type="term" value="F:D-amino-acid oxidase activity"/>
    <property type="evidence" value="ECO:0007669"/>
    <property type="project" value="InterPro"/>
</dbReference>
<dbReference type="RefSeq" id="XP_031867437.1">
    <property type="nucleotide sequence ID" value="XM_032016206.1"/>
</dbReference>
<dbReference type="InterPro" id="IPR006076">
    <property type="entry name" value="FAD-dep_OxRdtase"/>
</dbReference>
<feature type="domain" description="FAD dependent oxidoreductase" evidence="8">
    <location>
        <begin position="14"/>
        <end position="385"/>
    </location>
</feature>
<evidence type="ECO:0000256" key="5">
    <source>
        <dbReference type="ARBA" id="ARBA00023002"/>
    </source>
</evidence>
<keyword evidence="3" id="KW-0285">Flavoprotein</keyword>
<dbReference type="PANTHER" id="PTHR11530:SF16">
    <property type="entry name" value="D-AMINO ACID OXIDASE (AFU_ORTHOLOGUE AFUA_5G11290)"/>
    <property type="match status" value="1"/>
</dbReference>
<feature type="chain" id="PRO_5017077108" description="FAD dependent oxidoreductase domain-containing protein" evidence="7">
    <location>
        <begin position="27"/>
        <end position="395"/>
    </location>
</feature>
<dbReference type="Pfam" id="PF01266">
    <property type="entry name" value="DAO"/>
    <property type="match status" value="1"/>
</dbReference>
<dbReference type="Proteomes" id="UP000254866">
    <property type="component" value="Unassembled WGS sequence"/>
</dbReference>
<keyword evidence="10" id="KW-1185">Reference proteome</keyword>
<feature type="binding site" evidence="6">
    <location>
        <position position="208"/>
    </location>
    <ligand>
        <name>FAD</name>
        <dbReference type="ChEBI" id="CHEBI:57692"/>
    </ligand>
</feature>
<evidence type="ECO:0000256" key="4">
    <source>
        <dbReference type="ARBA" id="ARBA00022827"/>
    </source>
</evidence>
<dbReference type="Gene3D" id="3.40.50.720">
    <property type="entry name" value="NAD(P)-binding Rossmann-like Domain"/>
    <property type="match status" value="1"/>
</dbReference>
<evidence type="ECO:0000256" key="2">
    <source>
        <dbReference type="ARBA" id="ARBA00006730"/>
    </source>
</evidence>
<gene>
    <name evidence="9" type="ORF">BP5553_07583</name>
</gene>
<dbReference type="Gene3D" id="3.30.9.10">
    <property type="entry name" value="D-Amino Acid Oxidase, subunit A, domain 2"/>
    <property type="match status" value="1"/>
</dbReference>
<evidence type="ECO:0000313" key="9">
    <source>
        <dbReference type="EMBL" id="RDL34455.1"/>
    </source>
</evidence>
<organism evidence="9 10">
    <name type="scientific">Venustampulla echinocandica</name>
    <dbReference type="NCBI Taxonomy" id="2656787"/>
    <lineage>
        <taxon>Eukaryota</taxon>
        <taxon>Fungi</taxon>
        <taxon>Dikarya</taxon>
        <taxon>Ascomycota</taxon>
        <taxon>Pezizomycotina</taxon>
        <taxon>Leotiomycetes</taxon>
        <taxon>Helotiales</taxon>
        <taxon>Pleuroascaceae</taxon>
        <taxon>Venustampulla</taxon>
    </lineage>
</organism>
<dbReference type="AlphaFoldDB" id="A0A370TGX5"/>
<keyword evidence="4 6" id="KW-0274">FAD</keyword>
<feature type="binding site" evidence="6">
    <location>
        <position position="341"/>
    </location>
    <ligand>
        <name>D-dopa</name>
        <dbReference type="ChEBI" id="CHEBI:149689"/>
    </ligand>
</feature>
<comment type="caution">
    <text evidence="9">The sequence shown here is derived from an EMBL/GenBank/DDBJ whole genome shotgun (WGS) entry which is preliminary data.</text>
</comment>
<feature type="signal peptide" evidence="7">
    <location>
        <begin position="1"/>
        <end position="26"/>
    </location>
</feature>